<feature type="compositionally biased region" description="Polar residues" evidence="1">
    <location>
        <begin position="151"/>
        <end position="165"/>
    </location>
</feature>
<dbReference type="InterPro" id="IPR013087">
    <property type="entry name" value="Znf_C2H2_type"/>
</dbReference>
<dbReference type="Proteomes" id="UP001152795">
    <property type="component" value="Unassembled WGS sequence"/>
</dbReference>
<dbReference type="SUPFAM" id="SSF68906">
    <property type="entry name" value="SAP domain"/>
    <property type="match status" value="1"/>
</dbReference>
<evidence type="ECO:0000256" key="1">
    <source>
        <dbReference type="SAM" id="MobiDB-lite"/>
    </source>
</evidence>
<dbReference type="OrthoDB" id="5987636at2759"/>
<gene>
    <name evidence="2" type="ORF">PACLA_8A038576</name>
</gene>
<feature type="region of interest" description="Disordered" evidence="1">
    <location>
        <begin position="144"/>
        <end position="169"/>
    </location>
</feature>
<proteinExistence type="predicted"/>
<dbReference type="PROSITE" id="PS50157">
    <property type="entry name" value="ZINC_FINGER_C2H2_2"/>
    <property type="match status" value="1"/>
</dbReference>
<keyword evidence="3" id="KW-1185">Reference proteome</keyword>
<dbReference type="InterPro" id="IPR036361">
    <property type="entry name" value="SAP_dom_sf"/>
</dbReference>
<accession>A0A7D9EFT7</accession>
<comment type="caution">
    <text evidence="2">The sequence shown here is derived from an EMBL/GenBank/DDBJ whole genome shotgun (WGS) entry which is preliminary data.</text>
</comment>
<evidence type="ECO:0000313" key="3">
    <source>
        <dbReference type="Proteomes" id="UP001152795"/>
    </source>
</evidence>
<dbReference type="EMBL" id="CACRXK020006300">
    <property type="protein sequence ID" value="CAB4009012.1"/>
    <property type="molecule type" value="Genomic_DNA"/>
</dbReference>
<protein>
    <submittedName>
        <fullName evidence="2">Arginine N-methyltransferase 8-B</fullName>
    </submittedName>
</protein>
<dbReference type="Gene3D" id="1.10.720.30">
    <property type="entry name" value="SAP domain"/>
    <property type="match status" value="1"/>
</dbReference>
<dbReference type="Pfam" id="PF02037">
    <property type="entry name" value="SAP"/>
    <property type="match status" value="1"/>
</dbReference>
<name>A0A7D9EFT7_PARCT</name>
<dbReference type="SMART" id="SM00513">
    <property type="entry name" value="SAP"/>
    <property type="match status" value="1"/>
</dbReference>
<dbReference type="InterPro" id="IPR003034">
    <property type="entry name" value="SAP_dom"/>
</dbReference>
<dbReference type="PROSITE" id="PS50800">
    <property type="entry name" value="SAP"/>
    <property type="match status" value="1"/>
</dbReference>
<dbReference type="PROSITE" id="PS00028">
    <property type="entry name" value="ZINC_FINGER_C2H2_1"/>
    <property type="match status" value="1"/>
</dbReference>
<evidence type="ECO:0000313" key="2">
    <source>
        <dbReference type="EMBL" id="CAB4009012.1"/>
    </source>
</evidence>
<dbReference type="AlphaFoldDB" id="A0A7D9EFT7"/>
<sequence length="926" mass="105763">MASKRLVEDDGEQCKKSRKCSKSAGHKGRCNTEKSVNPFWETSASYKLNERKRKLLVEQHGFHQKVKAKESQLVERENLLLHCQEQTQYELREKDNYILELRTGLQNSDALVKTLEDKVSAQTRQLEQLKSMFSALGLDSKQFSKSKRENNSTTKAMISDPSSSTHYRRRKESEKALIFIHGGESGSYFGAWDYIVGNAPIELVTELLVAYRKGNHLKKIFNNAITEYQMSTEALQQAIATKYQNHLSRRKFALVCKTQSSYFNAESETWLPRNAICMGTDLRLPKSVSNSAVDKFVKSLDIGDVTQLQDVNGVSRTVTGLVFMIIDLHLRVLHLRRKLVWYNELENHFIVQFSDDGAPETSQLTMSIGSLTTWNLGERVRSSDFQYLLHCVSLPEKHDVLDELWKQHSDEMAMLEGNILTISGEKCTVEFQPSADMCWQSWANAEVNQAATYPSPYANVHSGNICTMGGTIGYDPNDTWKPYTNSDRKKHAKMVQNFEQSMKNVSEKTQHDKKLQFMADNGIRQLGPPRIGVFADKQRPEPLHCEINSWQQVLNIVYQESVQRKMFDQFIKVLGDPPSPSSAAEPVIERHKEQVFGCGLQFLVPSIKAHFDDEKKRFNKIPTRIIGEQAIAIARYGYRLVDSLEFPDESAVQKVKRLSLSRIMLYLRNACATFNKVSSTKPELLELDENCKLYFNLLCLFFPRHINVTSWTVGYALPYHALKLYDTYGVGYGIISQQGKEAKHSAVKKDLELSNRSNNAEKNGKWWQVMRANYVRNVYLPEHQPLPQSYKSHFKSRIPPHCDSEGACDCGRLKPVDCDFCHTCLQCHDIVESAQNHKLSANLEEIFKPYICSKCGQRFGDQVDLQSHDMLHGDGAVALWSGKNPKEMSVSELKTELKKRNIGTSGKKDILIKRFESSLWVEKNVK</sequence>
<reference evidence="2" key="1">
    <citation type="submission" date="2020-04" db="EMBL/GenBank/DDBJ databases">
        <authorList>
            <person name="Alioto T."/>
            <person name="Alioto T."/>
            <person name="Gomez Garrido J."/>
        </authorList>
    </citation>
    <scope>NUCLEOTIDE SEQUENCE</scope>
    <source>
        <strain evidence="2">A484AB</strain>
    </source>
</reference>
<organism evidence="2 3">
    <name type="scientific">Paramuricea clavata</name>
    <name type="common">Red gorgonian</name>
    <name type="synonym">Violescent sea-whip</name>
    <dbReference type="NCBI Taxonomy" id="317549"/>
    <lineage>
        <taxon>Eukaryota</taxon>
        <taxon>Metazoa</taxon>
        <taxon>Cnidaria</taxon>
        <taxon>Anthozoa</taxon>
        <taxon>Octocorallia</taxon>
        <taxon>Malacalcyonacea</taxon>
        <taxon>Plexauridae</taxon>
        <taxon>Paramuricea</taxon>
    </lineage>
</organism>